<dbReference type="InterPro" id="IPR027443">
    <property type="entry name" value="IPNS-like_sf"/>
</dbReference>
<dbReference type="PANTHER" id="PTHR30613">
    <property type="entry name" value="UNCHARACTERIZED PROTEIN YBIU-RELATED"/>
    <property type="match status" value="1"/>
</dbReference>
<dbReference type="InterPro" id="IPR010856">
    <property type="entry name" value="Gig2-like"/>
</dbReference>
<dbReference type="PhylomeDB" id="A0A060SWS2"/>
<dbReference type="AlphaFoldDB" id="A0A060SWS2"/>
<protein>
    <submittedName>
        <fullName evidence="2">ARAD1A03124p</fullName>
    </submittedName>
</protein>
<feature type="compositionally biased region" description="Basic and acidic residues" evidence="1">
    <location>
        <begin position="463"/>
        <end position="475"/>
    </location>
</feature>
<dbReference type="Pfam" id="PF07350">
    <property type="entry name" value="Gig2-like"/>
    <property type="match status" value="1"/>
</dbReference>
<reference evidence="2" key="2">
    <citation type="submission" date="2014-06" db="EMBL/GenBank/DDBJ databases">
        <title>The complete genome of Blastobotrys (Arxula) adeninivorans LS3 - a yeast of biotechnological interest.</title>
        <authorList>
            <person name="Kunze G."/>
            <person name="Gaillardin C."/>
            <person name="Czernicka M."/>
            <person name="Durrens P."/>
            <person name="Martin T."/>
            <person name="Boer E."/>
            <person name="Gabaldon T."/>
            <person name="Cruz J."/>
            <person name="Talla E."/>
            <person name="Marck C."/>
            <person name="Goffeau A."/>
            <person name="Barbe V."/>
            <person name="Baret P."/>
            <person name="Baronian K."/>
            <person name="Beier S."/>
            <person name="Bleykasten C."/>
            <person name="Bode R."/>
            <person name="Casaregola S."/>
            <person name="Despons L."/>
            <person name="Fairhead C."/>
            <person name="Giersberg M."/>
            <person name="Gierski P."/>
            <person name="Hahnel U."/>
            <person name="Hartmann A."/>
            <person name="Jankowska D."/>
            <person name="Jubin C."/>
            <person name="Jung P."/>
            <person name="Lafontaine I."/>
            <person name="Leh-Louis V."/>
            <person name="Lemaire M."/>
            <person name="Marcet-Houben M."/>
            <person name="Mascher M."/>
            <person name="Morel G."/>
            <person name="Richard G.-F."/>
            <person name="Riechen J."/>
            <person name="Sacerdot C."/>
            <person name="Sarkar A."/>
            <person name="Savel G."/>
            <person name="Schacherer J."/>
            <person name="Sherman D."/>
            <person name="Straub M.-L."/>
            <person name="Stein N."/>
            <person name="Thierry A."/>
            <person name="Trautwein-Schult A."/>
            <person name="Westhof E."/>
            <person name="Worch S."/>
            <person name="Dujon B."/>
            <person name="Souciet J.-L."/>
            <person name="Wincker P."/>
            <person name="Scholz U."/>
            <person name="Neuveglise N."/>
        </authorList>
    </citation>
    <scope>NUCLEOTIDE SEQUENCE</scope>
    <source>
        <strain evidence="2">LS3</strain>
    </source>
</reference>
<name>A0A060SWS2_BLAAD</name>
<gene>
    <name evidence="2" type="ORF">GNLVRS02_ARAD1A03124g</name>
</gene>
<feature type="region of interest" description="Disordered" evidence="1">
    <location>
        <begin position="448"/>
        <end position="485"/>
    </location>
</feature>
<sequence>MIKSGTVTSVYPRFAYCLSRRAVASAARGIATEAEKPKDISAVFPSLSGIDVGPLGPEFRSVQDRVIGDRAMLLQESWDRLIHSLEKEVHDIRTYGNSVIPQTEFKDLVVDSHGDVSFPPEVQDEIRKRGVAIIRNVIPRDEARQYKFDLEEYIAKNPDAHGFPKDNPTVFELYWSKQQVRARSHANMIAAQKALLKLWRSTAPHPQPISVRHPLTYADRLRIRQPGDAKFMLGPHMDQGSVERWEDPEYSNVYKKILYEGKWEEYDAFDYHHRLEANSDLHDGQGQCTMYRMFQGWLSMSNTGPTEGTLRVNPLIKHATSYVMLRPFFAPETALGKLGDGNYDPNDNNTNVPWKFTGGTSVFPNSMPGCGQELSPLTHPHLALEDTMVSLPRMHPGDFVAWHCDTIHAVEAQHRGKGDSSVLYIPACPMTEHNLQYLTKQRDAFLRGTPAPDFPDANGPGESKFDGRGTEKDFSSAEGAQAMGLGSEFDTADAVSESERIIINKANSLLYN</sequence>
<accession>A0A060SWS2</accession>
<dbReference type="Gene3D" id="2.60.120.330">
    <property type="entry name" value="B-lactam Antibiotic, Isopenicillin N Synthase, Chain"/>
    <property type="match status" value="1"/>
</dbReference>
<dbReference type="SUPFAM" id="SSF51197">
    <property type="entry name" value="Clavaminate synthase-like"/>
    <property type="match status" value="1"/>
</dbReference>
<organism evidence="2">
    <name type="scientific">Blastobotrys adeninivorans</name>
    <name type="common">Yeast</name>
    <name type="synonym">Arxula adeninivorans</name>
    <dbReference type="NCBI Taxonomy" id="409370"/>
    <lineage>
        <taxon>Eukaryota</taxon>
        <taxon>Fungi</taxon>
        <taxon>Dikarya</taxon>
        <taxon>Ascomycota</taxon>
        <taxon>Saccharomycotina</taxon>
        <taxon>Dipodascomycetes</taxon>
        <taxon>Dipodascales</taxon>
        <taxon>Trichomonascaceae</taxon>
        <taxon>Blastobotrys</taxon>
    </lineage>
</organism>
<reference evidence="2" key="1">
    <citation type="submission" date="2014-02" db="EMBL/GenBank/DDBJ databases">
        <authorList>
            <person name="Genoscope - CEA"/>
        </authorList>
    </citation>
    <scope>NUCLEOTIDE SEQUENCE</scope>
    <source>
        <strain evidence="2">LS3</strain>
    </source>
</reference>
<evidence type="ECO:0000256" key="1">
    <source>
        <dbReference type="SAM" id="MobiDB-lite"/>
    </source>
</evidence>
<evidence type="ECO:0000313" key="2">
    <source>
        <dbReference type="EMBL" id="CDP33163.1"/>
    </source>
</evidence>
<dbReference type="PANTHER" id="PTHR30613:SF1">
    <property type="entry name" value="DUF1479 DOMAIN PROTEIN (AFU_ORTHOLOGUE AFUA_5G09280)"/>
    <property type="match status" value="1"/>
</dbReference>
<dbReference type="EMBL" id="HG937691">
    <property type="protein sequence ID" value="CDP33163.1"/>
    <property type="molecule type" value="Genomic_DNA"/>
</dbReference>
<proteinExistence type="predicted"/>